<dbReference type="EMBL" id="FQUJ01000003">
    <property type="protein sequence ID" value="SHE58535.1"/>
    <property type="molecule type" value="Genomic_DNA"/>
</dbReference>
<evidence type="ECO:0000313" key="4">
    <source>
        <dbReference type="Proteomes" id="UP000184346"/>
    </source>
</evidence>
<dbReference type="PANTHER" id="PTHR33279:SF2">
    <property type="entry name" value="SULFUR CARRIER PROTEIN TUSA"/>
    <property type="match status" value="1"/>
</dbReference>
<protein>
    <submittedName>
        <fullName evidence="3">tRNA 2-thiouridine synthesizing protein A</fullName>
    </submittedName>
</protein>
<evidence type="ECO:0000313" key="3">
    <source>
        <dbReference type="EMBL" id="SHE58535.1"/>
    </source>
</evidence>
<dbReference type="InterPro" id="IPR036868">
    <property type="entry name" value="TusA-like_sf"/>
</dbReference>
<evidence type="ECO:0000256" key="1">
    <source>
        <dbReference type="ARBA" id="ARBA00008984"/>
    </source>
</evidence>
<sequence length="82" mass="9153">MALQPDDVLDARGLHCPLPLLKAKQALARLDTGAVLYVMATDPGSWKDFETFVGQSNDVELVSREEAEDEYRYWIRKGAAVT</sequence>
<dbReference type="SUPFAM" id="SSF64307">
    <property type="entry name" value="SirA-like"/>
    <property type="match status" value="1"/>
</dbReference>
<keyword evidence="4" id="KW-1185">Reference proteome</keyword>
<comment type="similarity">
    <text evidence="1">Belongs to the sulfur carrier protein TusA family.</text>
</comment>
<dbReference type="RefSeq" id="WP_072819798.1">
    <property type="nucleotide sequence ID" value="NZ_FQUJ01000003.1"/>
</dbReference>
<proteinExistence type="inferred from homology"/>
<dbReference type="STRING" id="1121942.SAMN02745148_00712"/>
<organism evidence="3 4">
    <name type="scientific">Modicisalibacter ilicicola DSM 19980</name>
    <dbReference type="NCBI Taxonomy" id="1121942"/>
    <lineage>
        <taxon>Bacteria</taxon>
        <taxon>Pseudomonadati</taxon>
        <taxon>Pseudomonadota</taxon>
        <taxon>Gammaproteobacteria</taxon>
        <taxon>Oceanospirillales</taxon>
        <taxon>Halomonadaceae</taxon>
        <taxon>Modicisalibacter</taxon>
    </lineage>
</organism>
<dbReference type="Pfam" id="PF01206">
    <property type="entry name" value="TusA"/>
    <property type="match status" value="1"/>
</dbReference>
<feature type="domain" description="UPF0033" evidence="2">
    <location>
        <begin position="9"/>
        <end position="33"/>
    </location>
</feature>
<dbReference type="CDD" id="cd00291">
    <property type="entry name" value="SirA_YedF_YeeD"/>
    <property type="match status" value="1"/>
</dbReference>
<reference evidence="3 4" key="1">
    <citation type="submission" date="2016-11" db="EMBL/GenBank/DDBJ databases">
        <authorList>
            <person name="Jaros S."/>
            <person name="Januszkiewicz K."/>
            <person name="Wedrychowicz H."/>
        </authorList>
    </citation>
    <scope>NUCLEOTIDE SEQUENCE [LARGE SCALE GENOMIC DNA]</scope>
    <source>
        <strain evidence="3 4">DSM 19980</strain>
    </source>
</reference>
<evidence type="ECO:0000259" key="2">
    <source>
        <dbReference type="PROSITE" id="PS01148"/>
    </source>
</evidence>
<dbReference type="AlphaFoldDB" id="A0A1M4UPF7"/>
<dbReference type="PROSITE" id="PS01148">
    <property type="entry name" value="UPF0033"/>
    <property type="match status" value="1"/>
</dbReference>
<dbReference type="OrthoDB" id="9797551at2"/>
<dbReference type="Gene3D" id="3.30.110.40">
    <property type="entry name" value="TusA-like domain"/>
    <property type="match status" value="1"/>
</dbReference>
<name>A0A1M4UPF7_9GAMM</name>
<dbReference type="InterPro" id="IPR001455">
    <property type="entry name" value="TusA-like"/>
</dbReference>
<accession>A0A1M4UPF7</accession>
<gene>
    <name evidence="3" type="ORF">SAMN02745148_00712</name>
</gene>
<dbReference type="PANTHER" id="PTHR33279">
    <property type="entry name" value="SULFUR CARRIER PROTEIN YEDF-RELATED"/>
    <property type="match status" value="1"/>
</dbReference>
<dbReference type="Proteomes" id="UP000184346">
    <property type="component" value="Unassembled WGS sequence"/>
</dbReference>